<dbReference type="SUPFAM" id="SSF56235">
    <property type="entry name" value="N-terminal nucleophile aminohydrolases (Ntn hydrolases)"/>
    <property type="match status" value="1"/>
</dbReference>
<dbReference type="Gene3D" id="3.60.20.10">
    <property type="entry name" value="Glutamine Phosphoribosylpyrophosphate, subunit 1, domain 1"/>
    <property type="match status" value="1"/>
</dbReference>
<dbReference type="InterPro" id="IPR016050">
    <property type="entry name" value="Proteasome_bsu_CS"/>
</dbReference>
<dbReference type="GO" id="GO:0006139">
    <property type="term" value="P:nucleobase-containing compound metabolic process"/>
    <property type="evidence" value="ECO:0007669"/>
    <property type="project" value="InterPro"/>
</dbReference>
<dbReference type="AlphaFoldDB" id="A0A0M4ED68"/>
<feature type="compositionally biased region" description="Low complexity" evidence="5">
    <location>
        <begin position="497"/>
        <end position="518"/>
    </location>
</feature>
<dbReference type="InterPro" id="IPR029055">
    <property type="entry name" value="Ntn_hydrolases_N"/>
</dbReference>
<keyword evidence="2" id="KW-0963">Cytoplasm</keyword>
<evidence type="ECO:0000256" key="1">
    <source>
        <dbReference type="ARBA" id="ARBA00004123"/>
    </source>
</evidence>
<dbReference type="CDD" id="cd06148">
    <property type="entry name" value="Egl_like_exo"/>
    <property type="match status" value="1"/>
</dbReference>
<evidence type="ECO:0000256" key="3">
    <source>
        <dbReference type="ARBA" id="ARBA00022723"/>
    </source>
</evidence>
<dbReference type="GO" id="GO:0005634">
    <property type="term" value="C:nucleus"/>
    <property type="evidence" value="ECO:0007669"/>
    <property type="project" value="UniProtKB-SubCell"/>
</dbReference>
<dbReference type="OrthoDB" id="26838at2759"/>
<protein>
    <submittedName>
        <fullName evidence="7">Egl</fullName>
    </submittedName>
</protein>
<dbReference type="InterPro" id="IPR056589">
    <property type="entry name" value="WH_Egal-1"/>
</dbReference>
<feature type="compositionally biased region" description="Polar residues" evidence="5">
    <location>
        <begin position="484"/>
        <end position="496"/>
    </location>
</feature>
<dbReference type="PANTHER" id="PTHR46814">
    <property type="entry name" value="EGALITARIAN, ISOFORM B"/>
    <property type="match status" value="1"/>
</dbReference>
<dbReference type="GO" id="GO:0005839">
    <property type="term" value="C:proteasome core complex"/>
    <property type="evidence" value="ECO:0007669"/>
    <property type="project" value="InterPro"/>
</dbReference>
<feature type="compositionally biased region" description="Acidic residues" evidence="5">
    <location>
        <begin position="992"/>
        <end position="1001"/>
    </location>
</feature>
<accession>A0A0M4ED68</accession>
<evidence type="ECO:0000256" key="5">
    <source>
        <dbReference type="SAM" id="MobiDB-lite"/>
    </source>
</evidence>
<dbReference type="InterPro" id="IPR002562">
    <property type="entry name" value="3'-5'_exonuclease_dom"/>
</dbReference>
<gene>
    <name evidence="7" type="ORF">Dbus_chr2Rg1394</name>
</gene>
<dbReference type="InterPro" id="IPR012337">
    <property type="entry name" value="RNaseH-like_sf"/>
</dbReference>
<dbReference type="EMBL" id="CP012524">
    <property type="protein sequence ID" value="ALC41815.1"/>
    <property type="molecule type" value="Genomic_DNA"/>
</dbReference>
<proteinExistence type="predicted"/>
<dbReference type="Pfam" id="PF23713">
    <property type="entry name" value="WHD_Egal"/>
    <property type="match status" value="3"/>
</dbReference>
<dbReference type="Proteomes" id="UP000494163">
    <property type="component" value="Chromosome 2R"/>
</dbReference>
<evidence type="ECO:0000313" key="8">
    <source>
        <dbReference type="Proteomes" id="UP000494163"/>
    </source>
</evidence>
<evidence type="ECO:0000313" key="7">
    <source>
        <dbReference type="EMBL" id="ALC41815.1"/>
    </source>
</evidence>
<feature type="region of interest" description="Disordered" evidence="5">
    <location>
        <begin position="462"/>
        <end position="553"/>
    </location>
</feature>
<name>A0A0M4ED68_DROBS</name>
<feature type="domain" description="3'-5' exonuclease" evidence="6">
    <location>
        <begin position="700"/>
        <end position="893"/>
    </location>
</feature>
<dbReference type="SMR" id="A0A0M4ED68"/>
<dbReference type="SMART" id="SM00474">
    <property type="entry name" value="35EXOc"/>
    <property type="match status" value="1"/>
</dbReference>
<dbReference type="Gene3D" id="3.30.420.10">
    <property type="entry name" value="Ribonuclease H-like superfamily/Ribonuclease H"/>
    <property type="match status" value="1"/>
</dbReference>
<feature type="compositionally biased region" description="Polar residues" evidence="5">
    <location>
        <begin position="1010"/>
        <end position="1032"/>
    </location>
</feature>
<dbReference type="InterPro" id="IPR001353">
    <property type="entry name" value="Proteasome_sua/b"/>
</dbReference>
<keyword evidence="3" id="KW-0479">Metal-binding</keyword>
<keyword evidence="4" id="KW-0647">Proteasome</keyword>
<sequence>MESMEYEMARNMTLLFFLERLLDKGEPRTVHDLSCQFGNKEFTKEMRQIAGGSQSAFYSLTKSIMFTPKYKQKKDVQPVVNGMVTVGYSVLGVRYNEGVLLAADTLVTYGSLARYQNVQRIYKINNRCLLGASGDFADIQVLKKQIDVKIIEDECHDDGVTLSPRSLSSLLRQKLYAQRSKMLPVSAEFVVGGIDDEQQPYLGVVNQLGCAYQNYVVATSFARSIALPIVLERKPRFRLKKFLAQYPSIFLVDGDYVQVNAYQHSSSDDGNNGGKRDYIQEAKDYFKNKMLQYGAAAEVPVRSLLGHRSQASPQVRHISGQHIKEFTDFLMKHTDTFKVVDDYVMLVGCENMTDLPARDRLHLPQSNIDTRGTQQMLDFFAQCIEMKGPLLVDQLFHLLTLNFPQDQWLRMFKTPGDLSSFLKLFSDCFHIQANLVTLLQKPKLNDSHIQQAQARSREQFNSLNNNQGQGRKLEQQPAAGAALSSVQQRLQSPALRSNSNGFSNNNNINNNNNNNNNNVASPNFKLNAPVSNMTGGNGFGQGQNNKSEPNSGFDSYVPIAELKLENLCEHNYPSTQVNYGPIGAPLPQQQQPQQPQTATPTERLNSVNQTLKQRINTLVIRTLAENLEKDKQTLANQGTHSPVHNAKATAATTAAAATTTGATTTGATTATAAAATQNASQNYFVGDTWKIKVLQNTTVIANIKHSLFVIEALLDLAKDESNIAVSLDCEGINLGLKGEITLIEIGTARGEAFLFDVASCPAMVSDGGLKTLLEHEHVIKVIHDCRNDAVNLYLQFGILLRNVFDTQAAHAILQYQENGKQVYKAKYISLNSLCEQYNAPCNPIKDQLKQIYRRDQKFWAKRPLTREMMLYAAGDVLVLIHDQLFGNLARQIKPENRQLFSELCTEQILMQIKPNEVKIRKKQRKVSTEVSDLKQKLAQSSKSIVLSNREIRLLRYMDLTEEEKERLKGYYKVAKKLEKMESAGNANKDQSDSDDDAEPNENDCFPSLDSVPSDNSLSGTFSPRFSSEPPSLTESMQMLEEILQNKSMDRIARIDKLEAILTTATTLPCDQIITSNAMQEQLGSSIATTENLQIIREKSRNNKNCNCQGERSVTPILRTTNDKRVVKLVDAESQTLSTGDVVITKIFFQDEHERAKETVLSNSNANSPKRVAST</sequence>
<organism evidence="7 8">
    <name type="scientific">Drosophila busckii</name>
    <name type="common">Fruit fly</name>
    <dbReference type="NCBI Taxonomy" id="30019"/>
    <lineage>
        <taxon>Eukaryota</taxon>
        <taxon>Metazoa</taxon>
        <taxon>Ecdysozoa</taxon>
        <taxon>Arthropoda</taxon>
        <taxon>Hexapoda</taxon>
        <taxon>Insecta</taxon>
        <taxon>Pterygota</taxon>
        <taxon>Neoptera</taxon>
        <taxon>Endopterygota</taxon>
        <taxon>Diptera</taxon>
        <taxon>Brachycera</taxon>
        <taxon>Muscomorpha</taxon>
        <taxon>Ephydroidea</taxon>
        <taxon>Drosophilidae</taxon>
        <taxon>Drosophila</taxon>
    </lineage>
</organism>
<feature type="compositionally biased region" description="Low complexity" evidence="5">
    <location>
        <begin position="587"/>
        <end position="596"/>
    </location>
</feature>
<dbReference type="InterPro" id="IPR036397">
    <property type="entry name" value="RNaseH_sf"/>
</dbReference>
<evidence type="ECO:0000259" key="6">
    <source>
        <dbReference type="SMART" id="SM00474"/>
    </source>
</evidence>
<dbReference type="GO" id="GO:0046872">
    <property type="term" value="F:metal ion binding"/>
    <property type="evidence" value="ECO:0007669"/>
    <property type="project" value="UniProtKB-KW"/>
</dbReference>
<dbReference type="OMA" id="GNPNKDQ"/>
<dbReference type="GO" id="GO:0003676">
    <property type="term" value="F:nucleic acid binding"/>
    <property type="evidence" value="ECO:0007669"/>
    <property type="project" value="InterPro"/>
</dbReference>
<dbReference type="GO" id="GO:0008408">
    <property type="term" value="F:3'-5' exonuclease activity"/>
    <property type="evidence" value="ECO:0007669"/>
    <property type="project" value="InterPro"/>
</dbReference>
<comment type="subcellular location">
    <subcellularLocation>
        <location evidence="1">Nucleus</location>
    </subcellularLocation>
</comment>
<dbReference type="GO" id="GO:0051603">
    <property type="term" value="P:proteolysis involved in protein catabolic process"/>
    <property type="evidence" value="ECO:0007669"/>
    <property type="project" value="InterPro"/>
</dbReference>
<evidence type="ECO:0000256" key="2">
    <source>
        <dbReference type="ARBA" id="ARBA00022490"/>
    </source>
</evidence>
<feature type="region of interest" description="Disordered" evidence="5">
    <location>
        <begin position="981"/>
        <end position="1032"/>
    </location>
</feature>
<dbReference type="PROSITE" id="PS00854">
    <property type="entry name" value="PROTEASOME_BETA_1"/>
    <property type="match status" value="1"/>
</dbReference>
<dbReference type="SUPFAM" id="SSF53098">
    <property type="entry name" value="Ribonuclease H-like"/>
    <property type="match status" value="1"/>
</dbReference>
<dbReference type="Pfam" id="PF00227">
    <property type="entry name" value="Proteasome"/>
    <property type="match status" value="1"/>
</dbReference>
<dbReference type="PANTHER" id="PTHR46814:SF1">
    <property type="entry name" value="EGALITARIAN, ISOFORM B"/>
    <property type="match status" value="1"/>
</dbReference>
<evidence type="ECO:0000256" key="4">
    <source>
        <dbReference type="ARBA" id="ARBA00022942"/>
    </source>
</evidence>
<dbReference type="STRING" id="30019.A0A0M4ED68"/>
<feature type="region of interest" description="Disordered" evidence="5">
    <location>
        <begin position="578"/>
        <end position="603"/>
    </location>
</feature>
<dbReference type="Pfam" id="PF01612">
    <property type="entry name" value="DNA_pol_A_exo1"/>
    <property type="match status" value="1"/>
</dbReference>
<reference evidence="7 8" key="1">
    <citation type="submission" date="2015-08" db="EMBL/GenBank/DDBJ databases">
        <title>Ancestral chromatin configuration constrains chromatin evolution on differentiating sex chromosomes in Drosophila.</title>
        <authorList>
            <person name="Zhou Q."/>
            <person name="Bachtrog D."/>
        </authorList>
    </citation>
    <scope>NUCLEOTIDE SEQUENCE [LARGE SCALE GENOMIC DNA]</scope>
    <source>
        <tissue evidence="7">Whole larvae</tissue>
    </source>
</reference>
<keyword evidence="8" id="KW-1185">Reference proteome</keyword>